<dbReference type="PANTHER" id="PTHR31066">
    <property type="entry name" value="OS05G0427100 PROTEIN-RELATED"/>
    <property type="match status" value="1"/>
</dbReference>
<dbReference type="GO" id="GO:0016301">
    <property type="term" value="F:kinase activity"/>
    <property type="evidence" value="ECO:0007669"/>
    <property type="project" value="UniProtKB-KW"/>
</dbReference>
<dbReference type="InterPro" id="IPR053198">
    <property type="entry name" value="Gynoecium_Dev_Regulator"/>
</dbReference>
<dbReference type="AlphaFoldDB" id="A0A392PA73"/>
<dbReference type="PANTHER" id="PTHR31066:SF97">
    <property type="entry name" value="OS03G0401100 PROTEIN"/>
    <property type="match status" value="1"/>
</dbReference>
<organism evidence="1 2">
    <name type="scientific">Trifolium medium</name>
    <dbReference type="NCBI Taxonomy" id="97028"/>
    <lineage>
        <taxon>Eukaryota</taxon>
        <taxon>Viridiplantae</taxon>
        <taxon>Streptophyta</taxon>
        <taxon>Embryophyta</taxon>
        <taxon>Tracheophyta</taxon>
        <taxon>Spermatophyta</taxon>
        <taxon>Magnoliopsida</taxon>
        <taxon>eudicotyledons</taxon>
        <taxon>Gunneridae</taxon>
        <taxon>Pentapetalae</taxon>
        <taxon>rosids</taxon>
        <taxon>fabids</taxon>
        <taxon>Fabales</taxon>
        <taxon>Fabaceae</taxon>
        <taxon>Papilionoideae</taxon>
        <taxon>50 kb inversion clade</taxon>
        <taxon>NPAAA clade</taxon>
        <taxon>Hologalegina</taxon>
        <taxon>IRL clade</taxon>
        <taxon>Trifolieae</taxon>
        <taxon>Trifolium</taxon>
    </lineage>
</organism>
<keyword evidence="1" id="KW-0808">Transferase</keyword>
<proteinExistence type="predicted"/>
<feature type="non-terminal residue" evidence="1">
    <location>
        <position position="1"/>
    </location>
</feature>
<name>A0A392PA73_9FABA</name>
<comment type="caution">
    <text evidence="1">The sequence shown here is derived from an EMBL/GenBank/DDBJ whole genome shotgun (WGS) entry which is preliminary data.</text>
</comment>
<accession>A0A392PA73</accession>
<evidence type="ECO:0000313" key="2">
    <source>
        <dbReference type="Proteomes" id="UP000265520"/>
    </source>
</evidence>
<keyword evidence="1" id="KW-0418">Kinase</keyword>
<keyword evidence="2" id="KW-1185">Reference proteome</keyword>
<reference evidence="1 2" key="1">
    <citation type="journal article" date="2018" name="Front. Plant Sci.">
        <title>Red Clover (Trifolium pratense) and Zigzag Clover (T. medium) - A Picture of Genomic Similarities and Differences.</title>
        <authorList>
            <person name="Dluhosova J."/>
            <person name="Istvanek J."/>
            <person name="Nedelnik J."/>
            <person name="Repkova J."/>
        </authorList>
    </citation>
    <scope>NUCLEOTIDE SEQUENCE [LARGE SCALE GENOMIC DNA]</scope>
    <source>
        <strain evidence="2">cv. 10/8</strain>
        <tissue evidence="1">Leaf</tissue>
    </source>
</reference>
<sequence length="165" mass="18659">HFPDNYQVGFLTDAIKLPQDQILRLCMPLSLLVHAILMEQYSQKDLHHMIEEYEELERAGGSQRLRIFLIPSNEPESPSSNESRVNQQSDVDYHYVVAVNGILDRSPRKNHGGLSLASHTSQFANTSDYNNPHFHRESSTYAFASEVKDCNPTSSNLADIMSKPA</sequence>
<protein>
    <submittedName>
        <fullName evidence="1">Mitogen-activated protein kinase kinase kinase 13-A</fullName>
    </submittedName>
</protein>
<evidence type="ECO:0000313" key="1">
    <source>
        <dbReference type="EMBL" id="MCI07795.1"/>
    </source>
</evidence>
<dbReference type="Proteomes" id="UP000265520">
    <property type="component" value="Unassembled WGS sequence"/>
</dbReference>
<dbReference type="EMBL" id="LXQA010066690">
    <property type="protein sequence ID" value="MCI07795.1"/>
    <property type="molecule type" value="Genomic_DNA"/>
</dbReference>